<dbReference type="PROSITE" id="PS00018">
    <property type="entry name" value="EF_HAND_1"/>
    <property type="match status" value="2"/>
</dbReference>
<dbReference type="InterPro" id="IPR002048">
    <property type="entry name" value="EF_hand_dom"/>
</dbReference>
<keyword evidence="3" id="KW-1185">Reference proteome</keyword>
<evidence type="ECO:0000313" key="3">
    <source>
        <dbReference type="Proteomes" id="UP000253507"/>
    </source>
</evidence>
<sequence>MTTAIANDRLQKRFDKWDADANGVLEREDFHEEAAKIAHGFGKSQDSREVEALKDAFDGLFDYLAREAGVGATGAVTREQFLQVTGDLIFRAGEASFNRVLGPVVKGIIGICDKDADGQINAEEFQAWLAGVGVNRAEAKEAFQQVDTNGDGQLSLEELLAAVREYHFGRLDVELLG</sequence>
<feature type="domain" description="EF-hand" evidence="1">
    <location>
        <begin position="134"/>
        <end position="169"/>
    </location>
</feature>
<protein>
    <submittedName>
        <fullName evidence="2">EF-hand domain-containing protein</fullName>
    </submittedName>
</protein>
<name>A0A367ED19_9ACTN</name>
<dbReference type="PROSITE" id="PS50222">
    <property type="entry name" value="EF_HAND_2"/>
    <property type="match status" value="2"/>
</dbReference>
<dbReference type="Proteomes" id="UP000253507">
    <property type="component" value="Unassembled WGS sequence"/>
</dbReference>
<dbReference type="EMBL" id="QOIM01000041">
    <property type="protein sequence ID" value="RCG15247.1"/>
    <property type="molecule type" value="Genomic_DNA"/>
</dbReference>
<dbReference type="InterPro" id="IPR018247">
    <property type="entry name" value="EF_Hand_1_Ca_BS"/>
</dbReference>
<dbReference type="InterPro" id="IPR011992">
    <property type="entry name" value="EF-hand-dom_pair"/>
</dbReference>
<organism evidence="2 3">
    <name type="scientific">Streptomyces reniochalinae</name>
    <dbReference type="NCBI Taxonomy" id="2250578"/>
    <lineage>
        <taxon>Bacteria</taxon>
        <taxon>Bacillati</taxon>
        <taxon>Actinomycetota</taxon>
        <taxon>Actinomycetes</taxon>
        <taxon>Kitasatosporales</taxon>
        <taxon>Streptomycetaceae</taxon>
        <taxon>Streptomyces</taxon>
    </lineage>
</organism>
<dbReference type="OrthoDB" id="7356823at2"/>
<dbReference type="SUPFAM" id="SSF47473">
    <property type="entry name" value="EF-hand"/>
    <property type="match status" value="1"/>
</dbReference>
<gene>
    <name evidence="2" type="ORF">DQ392_23915</name>
</gene>
<dbReference type="Gene3D" id="1.10.238.10">
    <property type="entry name" value="EF-hand"/>
    <property type="match status" value="1"/>
</dbReference>
<accession>A0A367ED19</accession>
<dbReference type="Pfam" id="PF13499">
    <property type="entry name" value="EF-hand_7"/>
    <property type="match status" value="1"/>
</dbReference>
<dbReference type="SMART" id="SM00054">
    <property type="entry name" value="EFh"/>
    <property type="match status" value="3"/>
</dbReference>
<evidence type="ECO:0000313" key="2">
    <source>
        <dbReference type="EMBL" id="RCG15247.1"/>
    </source>
</evidence>
<reference evidence="2 3" key="1">
    <citation type="submission" date="2018-06" db="EMBL/GenBank/DDBJ databases">
        <title>Streptomyces reniochalinae sp. nov. and Streptomyces diacarnus sp. nov. from marine sponges.</title>
        <authorList>
            <person name="Li L."/>
        </authorList>
    </citation>
    <scope>NUCLEOTIDE SEQUENCE [LARGE SCALE GENOMIC DNA]</scope>
    <source>
        <strain evidence="2 3">LHW50302</strain>
    </source>
</reference>
<dbReference type="AlphaFoldDB" id="A0A367ED19"/>
<dbReference type="CDD" id="cd00051">
    <property type="entry name" value="EFh"/>
    <property type="match status" value="1"/>
</dbReference>
<dbReference type="GO" id="GO:0005509">
    <property type="term" value="F:calcium ion binding"/>
    <property type="evidence" value="ECO:0007669"/>
    <property type="project" value="InterPro"/>
</dbReference>
<proteinExistence type="predicted"/>
<comment type="caution">
    <text evidence="2">The sequence shown here is derived from an EMBL/GenBank/DDBJ whole genome shotgun (WGS) entry which is preliminary data.</text>
</comment>
<dbReference type="RefSeq" id="WP_114017774.1">
    <property type="nucleotide sequence ID" value="NZ_QOIM01000041.1"/>
</dbReference>
<feature type="domain" description="EF-hand" evidence="1">
    <location>
        <begin position="5"/>
        <end position="40"/>
    </location>
</feature>
<evidence type="ECO:0000259" key="1">
    <source>
        <dbReference type="PROSITE" id="PS50222"/>
    </source>
</evidence>